<feature type="domain" description="PTS EIIA type-2" evidence="2">
    <location>
        <begin position="494"/>
        <end position="634"/>
    </location>
</feature>
<dbReference type="Gene3D" id="3.40.930.10">
    <property type="entry name" value="Mannitol-specific EII, Chain A"/>
    <property type="match status" value="1"/>
</dbReference>
<evidence type="ECO:0000313" key="5">
    <source>
        <dbReference type="Proteomes" id="UP000005730"/>
    </source>
</evidence>
<dbReference type="InterPro" id="IPR036634">
    <property type="entry name" value="PRD_sf"/>
</dbReference>
<dbReference type="GO" id="GO:0006355">
    <property type="term" value="P:regulation of DNA-templated transcription"/>
    <property type="evidence" value="ECO:0007669"/>
    <property type="project" value="InterPro"/>
</dbReference>
<dbReference type="Gene3D" id="1.10.10.10">
    <property type="entry name" value="Winged helix-like DNA-binding domain superfamily/Winged helix DNA-binding domain"/>
    <property type="match status" value="1"/>
</dbReference>
<keyword evidence="1" id="KW-0677">Repeat</keyword>
<reference evidence="4 5" key="1">
    <citation type="submission" date="2011-10" db="EMBL/GenBank/DDBJ databases">
        <title>The Noncontiguous Finished genome of Thermanaerovibrio velox DSM 12556.</title>
        <authorList>
            <consortium name="US DOE Joint Genome Institute (JGI-PGF)"/>
            <person name="Lucas S."/>
            <person name="Copeland A."/>
            <person name="Lapidus A."/>
            <person name="Glavina del Rio T."/>
            <person name="Dalin E."/>
            <person name="Tice H."/>
            <person name="Bruce D."/>
            <person name="Goodwin L."/>
            <person name="Pitluck S."/>
            <person name="Peters L."/>
            <person name="Mikhailova N."/>
            <person name="Teshima H."/>
            <person name="Kyrpides N."/>
            <person name="Mavromatis K."/>
            <person name="Ivanova N."/>
            <person name="Markowitz V."/>
            <person name="Cheng J.-F."/>
            <person name="Hugenholtz P."/>
            <person name="Woyke T."/>
            <person name="Wu D."/>
            <person name="Spring S."/>
            <person name="Brambilla E.-M."/>
            <person name="Klenk H.-P."/>
            <person name="Eisen J.A."/>
        </authorList>
    </citation>
    <scope>NUCLEOTIDE SEQUENCE [LARGE SCALE GENOMIC DNA]</scope>
    <source>
        <strain evidence="4 5">DSM 12556</strain>
    </source>
</reference>
<dbReference type="STRING" id="926567.TheveDRAFT_1461"/>
<evidence type="ECO:0000259" key="2">
    <source>
        <dbReference type="PROSITE" id="PS51094"/>
    </source>
</evidence>
<dbReference type="CDD" id="cd05568">
    <property type="entry name" value="PTS_IIB_bgl_like"/>
    <property type="match status" value="1"/>
</dbReference>
<gene>
    <name evidence="4" type="ORF">TheveDRAFT_1461</name>
</gene>
<dbReference type="Pfam" id="PF00359">
    <property type="entry name" value="PTS_EIIA_2"/>
    <property type="match status" value="1"/>
</dbReference>
<dbReference type="SUPFAM" id="SSF63520">
    <property type="entry name" value="PTS-regulatory domain, PRD"/>
    <property type="match status" value="1"/>
</dbReference>
<dbReference type="Proteomes" id="UP000005730">
    <property type="component" value="Chromosome"/>
</dbReference>
<sequence length="637" mass="71763">MRYLEERAGWAKASEIAMALGVSDRTIRAEVKQINRSAEPVWGFRPIRSSRSKGYLLERSRGVEVPSSVRNPLPAECPPVERARGVFLRLVMSKVPLDLYQFGEEAGLSESAVLSDLRAAEEEARGLGFKLSLRQRGFTLEVEGAESEKRRFLAWVLQEEAWGSVGLGGLMDSLGMEVPESVFSQVSEVLSEARGFSDLDRVNIFICAVFSVLRSSKGMLPEDLDDGSWLMCPHDLETAREVLSLVAKGLGLKVYEADVRYLGCLISLFRRRSPGDFTRDRLRTFQDSYYLTLTEWALVKLAEECGFDFTGDDRLVTGLALHVKMLRRRAILGHWVRNPMLEDLRRRYPLTFEVAVLFLKHLSSISGLDFQEDEAGFVAMHFGGAFERMAREEERRIGLAVVCPSGEASARLLMDKLNALYGGRVRLLGPFSFAQRPLLKVMDLKCVVSTVPMEMEGIPVVQVSPFFDRRDQEALETVLFVRPKLKGLADVLKGLFREDLFLSPMEARSPEESIDVLSRLLWEAGVVPKGYREGVLERERLLATSLGNLVAVPHSVRMDAFTSAVAVGILRRPVQWGDHRVRLVMLFAPRRGAKEEARALYEVVGRLVEDPGLVGRLLRSRTHEEFMERLFGDLVFF</sequence>
<dbReference type="InterPro" id="IPR050661">
    <property type="entry name" value="BglG_antiterminators"/>
</dbReference>
<dbReference type="AlphaFoldDB" id="H0UPE8"/>
<accession>H0UPE8</accession>
<dbReference type="InterPro" id="IPR036388">
    <property type="entry name" value="WH-like_DNA-bd_sf"/>
</dbReference>
<dbReference type="SUPFAM" id="SSF55804">
    <property type="entry name" value="Phoshotransferase/anion transport protein"/>
    <property type="match status" value="1"/>
</dbReference>
<evidence type="ECO:0000259" key="3">
    <source>
        <dbReference type="PROSITE" id="PS51372"/>
    </source>
</evidence>
<protein>
    <submittedName>
        <fullName evidence="4">Transcriptional antiterminator</fullName>
    </submittedName>
</protein>
<dbReference type="Gene3D" id="1.10.1790.10">
    <property type="entry name" value="PRD domain"/>
    <property type="match status" value="1"/>
</dbReference>
<dbReference type="EMBL" id="CM001377">
    <property type="protein sequence ID" value="EHM10579.1"/>
    <property type="molecule type" value="Genomic_DNA"/>
</dbReference>
<dbReference type="eggNOG" id="COG1762">
    <property type="taxonomic scope" value="Bacteria"/>
</dbReference>
<dbReference type="InterPro" id="IPR011608">
    <property type="entry name" value="PRD"/>
</dbReference>
<proteinExistence type="predicted"/>
<dbReference type="InterPro" id="IPR002178">
    <property type="entry name" value="PTS_EIIA_type-2_dom"/>
</dbReference>
<dbReference type="PANTHER" id="PTHR30185">
    <property type="entry name" value="CRYPTIC BETA-GLUCOSIDE BGL OPERON ANTITERMINATOR"/>
    <property type="match status" value="1"/>
</dbReference>
<dbReference type="eggNOG" id="COG3711">
    <property type="taxonomic scope" value="Bacteria"/>
</dbReference>
<keyword evidence="5" id="KW-1185">Reference proteome</keyword>
<dbReference type="HOGENOM" id="CLU_013442_5_1_0"/>
<dbReference type="PROSITE" id="PS51094">
    <property type="entry name" value="PTS_EIIA_TYPE_2"/>
    <property type="match status" value="1"/>
</dbReference>
<evidence type="ECO:0000313" key="4">
    <source>
        <dbReference type="EMBL" id="EHM10579.1"/>
    </source>
</evidence>
<organism evidence="4 5">
    <name type="scientific">Thermanaerovibrio velox DSM 12556</name>
    <dbReference type="NCBI Taxonomy" id="926567"/>
    <lineage>
        <taxon>Bacteria</taxon>
        <taxon>Thermotogati</taxon>
        <taxon>Synergistota</taxon>
        <taxon>Synergistia</taxon>
        <taxon>Synergistales</taxon>
        <taxon>Synergistaceae</taxon>
        <taxon>Thermanaerovibrio</taxon>
    </lineage>
</organism>
<evidence type="ECO:0000256" key="1">
    <source>
        <dbReference type="ARBA" id="ARBA00022737"/>
    </source>
</evidence>
<name>H0UPE8_9BACT</name>
<dbReference type="InterPro" id="IPR016152">
    <property type="entry name" value="PTrfase/Anion_transptr"/>
</dbReference>
<dbReference type="PANTHER" id="PTHR30185:SF12">
    <property type="entry name" value="TRANSCRIPTIONAL REGULATOR MANR"/>
    <property type="match status" value="1"/>
</dbReference>
<dbReference type="PROSITE" id="PS51372">
    <property type="entry name" value="PRD_2"/>
    <property type="match status" value="1"/>
</dbReference>
<dbReference type="Pfam" id="PF00874">
    <property type="entry name" value="PRD"/>
    <property type="match status" value="1"/>
</dbReference>
<feature type="domain" description="PRD" evidence="3">
    <location>
        <begin position="285"/>
        <end position="392"/>
    </location>
</feature>